<sequence length="220" mass="26435">RPIRKNDHFTLNDFEVINADNVKKYYKEILLCKTCYHTQFEELEIDDPKAEKYYKKEGINKLTECNFCCKPIRKKQGYQLWNTGQYIKNDHFTLNDFEVINADNVKKYYKEILLCKTCYHTQFEELEIDDPKAEKYYKKEGINKLTECNFCCKPIRKKQGYQLWNTGQYITRYGIHASKSINELKIYRLIALIKEEETLLDKEGIPKQYNCKTILLQEKE</sequence>
<name>A0ACA9S598_9GLOM</name>
<proteinExistence type="predicted"/>
<dbReference type="Proteomes" id="UP000789920">
    <property type="component" value="Unassembled WGS sequence"/>
</dbReference>
<protein>
    <submittedName>
        <fullName evidence="1">12120_t:CDS:1</fullName>
    </submittedName>
</protein>
<evidence type="ECO:0000313" key="1">
    <source>
        <dbReference type="EMBL" id="CAG8827970.1"/>
    </source>
</evidence>
<gene>
    <name evidence="1" type="ORF">RPERSI_LOCUS27116</name>
</gene>
<dbReference type="EMBL" id="CAJVQC010094688">
    <property type="protein sequence ID" value="CAG8827970.1"/>
    <property type="molecule type" value="Genomic_DNA"/>
</dbReference>
<feature type="non-terminal residue" evidence="1">
    <location>
        <position position="1"/>
    </location>
</feature>
<evidence type="ECO:0000313" key="2">
    <source>
        <dbReference type="Proteomes" id="UP000789920"/>
    </source>
</evidence>
<organism evidence="1 2">
    <name type="scientific">Racocetra persica</name>
    <dbReference type="NCBI Taxonomy" id="160502"/>
    <lineage>
        <taxon>Eukaryota</taxon>
        <taxon>Fungi</taxon>
        <taxon>Fungi incertae sedis</taxon>
        <taxon>Mucoromycota</taxon>
        <taxon>Glomeromycotina</taxon>
        <taxon>Glomeromycetes</taxon>
        <taxon>Diversisporales</taxon>
        <taxon>Gigasporaceae</taxon>
        <taxon>Racocetra</taxon>
    </lineage>
</organism>
<reference evidence="1" key="1">
    <citation type="submission" date="2021-06" db="EMBL/GenBank/DDBJ databases">
        <authorList>
            <person name="Kallberg Y."/>
            <person name="Tangrot J."/>
            <person name="Rosling A."/>
        </authorList>
    </citation>
    <scope>NUCLEOTIDE SEQUENCE</scope>
    <source>
        <strain evidence="1">MA461A</strain>
    </source>
</reference>
<keyword evidence="2" id="KW-1185">Reference proteome</keyword>
<feature type="non-terminal residue" evidence="1">
    <location>
        <position position="220"/>
    </location>
</feature>
<accession>A0ACA9S598</accession>
<comment type="caution">
    <text evidence="1">The sequence shown here is derived from an EMBL/GenBank/DDBJ whole genome shotgun (WGS) entry which is preliminary data.</text>
</comment>